<accession>A0A8X6USH3</accession>
<sequence>MPPVEFTAPGRGPVCLDLEPPLRPNTINHHKAEVDRTGRGFNGTEAPNNTLAPSQWPLIVNNDQVARKTPELDSFTKIPR</sequence>
<proteinExistence type="predicted"/>
<feature type="region of interest" description="Disordered" evidence="1">
    <location>
        <begin position="22"/>
        <end position="54"/>
    </location>
</feature>
<organism evidence="2 3">
    <name type="scientific">Trichonephila clavipes</name>
    <name type="common">Golden silk orbweaver</name>
    <name type="synonym">Nephila clavipes</name>
    <dbReference type="NCBI Taxonomy" id="2585209"/>
    <lineage>
        <taxon>Eukaryota</taxon>
        <taxon>Metazoa</taxon>
        <taxon>Ecdysozoa</taxon>
        <taxon>Arthropoda</taxon>
        <taxon>Chelicerata</taxon>
        <taxon>Arachnida</taxon>
        <taxon>Araneae</taxon>
        <taxon>Araneomorphae</taxon>
        <taxon>Entelegynae</taxon>
        <taxon>Araneoidea</taxon>
        <taxon>Nephilidae</taxon>
        <taxon>Trichonephila</taxon>
    </lineage>
</organism>
<protein>
    <submittedName>
        <fullName evidence="2">Uncharacterized protein</fullName>
    </submittedName>
</protein>
<comment type="caution">
    <text evidence="2">The sequence shown here is derived from an EMBL/GenBank/DDBJ whole genome shotgun (WGS) entry which is preliminary data.</text>
</comment>
<dbReference type="Proteomes" id="UP000887159">
    <property type="component" value="Unassembled WGS sequence"/>
</dbReference>
<dbReference type="AlphaFoldDB" id="A0A8X6USH3"/>
<evidence type="ECO:0000313" key="3">
    <source>
        <dbReference type="Proteomes" id="UP000887159"/>
    </source>
</evidence>
<reference evidence="2" key="1">
    <citation type="submission" date="2020-08" db="EMBL/GenBank/DDBJ databases">
        <title>Multicomponent nature underlies the extraordinary mechanical properties of spider dragline silk.</title>
        <authorList>
            <person name="Kono N."/>
            <person name="Nakamura H."/>
            <person name="Mori M."/>
            <person name="Yoshida Y."/>
            <person name="Ohtoshi R."/>
            <person name="Malay A.D."/>
            <person name="Moran D.A.P."/>
            <person name="Tomita M."/>
            <person name="Numata K."/>
            <person name="Arakawa K."/>
        </authorList>
    </citation>
    <scope>NUCLEOTIDE SEQUENCE</scope>
</reference>
<name>A0A8X6USH3_TRICX</name>
<evidence type="ECO:0000256" key="1">
    <source>
        <dbReference type="SAM" id="MobiDB-lite"/>
    </source>
</evidence>
<dbReference type="EMBL" id="BMAU01021105">
    <property type="protein sequence ID" value="GFX90826.1"/>
    <property type="molecule type" value="Genomic_DNA"/>
</dbReference>
<gene>
    <name evidence="2" type="ORF">TNCV_3166571</name>
</gene>
<evidence type="ECO:0000313" key="2">
    <source>
        <dbReference type="EMBL" id="GFX90826.1"/>
    </source>
</evidence>
<keyword evidence="3" id="KW-1185">Reference proteome</keyword>